<evidence type="ECO:0000256" key="2">
    <source>
        <dbReference type="ARBA" id="ARBA00023002"/>
    </source>
</evidence>
<dbReference type="Proteomes" id="UP000234748">
    <property type="component" value="Unassembled WGS sequence"/>
</dbReference>
<evidence type="ECO:0000259" key="4">
    <source>
        <dbReference type="Pfam" id="PF00465"/>
    </source>
</evidence>
<dbReference type="Gene3D" id="1.20.1090.10">
    <property type="entry name" value="Dehydroquinate synthase-like - alpha domain"/>
    <property type="match status" value="1"/>
</dbReference>
<organism evidence="6 7">
    <name type="scientific">Peribacillus deserti</name>
    <dbReference type="NCBI Taxonomy" id="673318"/>
    <lineage>
        <taxon>Bacteria</taxon>
        <taxon>Bacillati</taxon>
        <taxon>Bacillota</taxon>
        <taxon>Bacilli</taxon>
        <taxon>Bacillales</taxon>
        <taxon>Bacillaceae</taxon>
        <taxon>Peribacillus</taxon>
    </lineage>
</organism>
<keyword evidence="7" id="KW-1185">Reference proteome</keyword>
<dbReference type="AlphaFoldDB" id="A0A2N5M8J4"/>
<dbReference type="InterPro" id="IPR039697">
    <property type="entry name" value="Alcohol_dehydrogenase_Fe"/>
</dbReference>
<accession>A0A2N5M8J4</accession>
<dbReference type="GO" id="GO:0046872">
    <property type="term" value="F:metal ion binding"/>
    <property type="evidence" value="ECO:0007669"/>
    <property type="project" value="InterPro"/>
</dbReference>
<proteinExistence type="inferred from homology"/>
<comment type="similarity">
    <text evidence="1">Belongs to the iron-containing alcohol dehydrogenase family.</text>
</comment>
<dbReference type="Pfam" id="PF25137">
    <property type="entry name" value="ADH_Fe_C"/>
    <property type="match status" value="1"/>
</dbReference>
<dbReference type="OrthoDB" id="9815791at2"/>
<dbReference type="EMBL" id="PGUY01000017">
    <property type="protein sequence ID" value="PLT30688.1"/>
    <property type="molecule type" value="Genomic_DNA"/>
</dbReference>
<protein>
    <submittedName>
        <fullName evidence="6">Alcohol dehydrogenase</fullName>
    </submittedName>
</protein>
<dbReference type="SUPFAM" id="SSF56796">
    <property type="entry name" value="Dehydroquinate synthase-like"/>
    <property type="match status" value="1"/>
</dbReference>
<dbReference type="InterPro" id="IPR001670">
    <property type="entry name" value="ADH_Fe/GldA"/>
</dbReference>
<dbReference type="Pfam" id="PF00465">
    <property type="entry name" value="Fe-ADH"/>
    <property type="match status" value="1"/>
</dbReference>
<comment type="caution">
    <text evidence="6">The sequence shown here is derived from an EMBL/GenBank/DDBJ whole genome shotgun (WGS) entry which is preliminary data.</text>
</comment>
<dbReference type="RefSeq" id="WP_101640754.1">
    <property type="nucleotide sequence ID" value="NZ_PGUY01000017.1"/>
</dbReference>
<dbReference type="InterPro" id="IPR018211">
    <property type="entry name" value="ADH_Fe_CS"/>
</dbReference>
<sequence length="391" mass="42137">MKLFASPKKIITGEGSIKQVSEIVKEYKAKRVFIFADPIIVQHGLTKSLESGLRELETKYSIYTEIQPEPSISAGNQAVQAVRDFQADLVIGIGGGSCLDISKAASVLAVNQGEISDYLNLTGTRTFNHPGLPKVLIPTTSGTGAEVTDIAVFSLDDTKDVISHEFLLSDIAIIDPELTYTLPPRVTAASGIDALTHAIEAFLSVNATVLTDTLALEAVSRIAANIRTAVWQGRDTVARSEMSWGSMLAGLSFYNAGVAGVHALAYPLGGLFKLPHGESNAVLLPYVLDYIWPSCISKMARLAAALHLPTQNIHQREAAILVVREIRNLIKDTGLPLTLNEYGITEDDIDLLAENGMKQTRLLARSPKSFTIEAAKNIYLSALRGDIGLGR</sequence>
<keyword evidence="2" id="KW-0560">Oxidoreductase</keyword>
<evidence type="ECO:0000313" key="7">
    <source>
        <dbReference type="Proteomes" id="UP000234748"/>
    </source>
</evidence>
<dbReference type="CDD" id="cd08551">
    <property type="entry name" value="Fe-ADH"/>
    <property type="match status" value="1"/>
</dbReference>
<dbReference type="PROSITE" id="PS00913">
    <property type="entry name" value="ADH_IRON_1"/>
    <property type="match status" value="1"/>
</dbReference>
<gene>
    <name evidence="6" type="ORF">CUU66_05910</name>
</gene>
<dbReference type="FunFam" id="3.40.50.1970:FF:000003">
    <property type="entry name" value="Alcohol dehydrogenase, iron-containing"/>
    <property type="match status" value="1"/>
</dbReference>
<evidence type="ECO:0000256" key="3">
    <source>
        <dbReference type="ARBA" id="ARBA00023027"/>
    </source>
</evidence>
<feature type="domain" description="Alcohol dehydrogenase iron-type/glycerol dehydrogenase GldA" evidence="4">
    <location>
        <begin position="7"/>
        <end position="176"/>
    </location>
</feature>
<dbReference type="InterPro" id="IPR056798">
    <property type="entry name" value="ADH_Fe_C"/>
</dbReference>
<dbReference type="PANTHER" id="PTHR11496">
    <property type="entry name" value="ALCOHOL DEHYDROGENASE"/>
    <property type="match status" value="1"/>
</dbReference>
<name>A0A2N5M8J4_9BACI</name>
<evidence type="ECO:0000313" key="6">
    <source>
        <dbReference type="EMBL" id="PLT30688.1"/>
    </source>
</evidence>
<feature type="domain" description="Fe-containing alcohol dehydrogenase-like C-terminal" evidence="5">
    <location>
        <begin position="187"/>
        <end position="382"/>
    </location>
</feature>
<dbReference type="GO" id="GO:0004022">
    <property type="term" value="F:alcohol dehydrogenase (NAD+) activity"/>
    <property type="evidence" value="ECO:0007669"/>
    <property type="project" value="TreeGrafter"/>
</dbReference>
<dbReference type="PANTHER" id="PTHR11496:SF102">
    <property type="entry name" value="ALCOHOL DEHYDROGENASE 4"/>
    <property type="match status" value="1"/>
</dbReference>
<dbReference type="FunFam" id="1.20.1090.10:FF:000001">
    <property type="entry name" value="Aldehyde-alcohol dehydrogenase"/>
    <property type="match status" value="1"/>
</dbReference>
<keyword evidence="3" id="KW-0520">NAD</keyword>
<dbReference type="Gene3D" id="3.40.50.1970">
    <property type="match status" value="1"/>
</dbReference>
<evidence type="ECO:0000256" key="1">
    <source>
        <dbReference type="ARBA" id="ARBA00007358"/>
    </source>
</evidence>
<reference evidence="6 7" key="1">
    <citation type="submission" date="2017-11" db="EMBL/GenBank/DDBJ databases">
        <title>Comparitive Functional Genomics of Dry Heat Resistant strains isolated from the Viking Spacecraft.</title>
        <authorList>
            <person name="Seuylemezian A."/>
            <person name="Cooper K."/>
            <person name="Vaishampayan P."/>
        </authorList>
    </citation>
    <scope>NUCLEOTIDE SEQUENCE [LARGE SCALE GENOMIC DNA]</scope>
    <source>
        <strain evidence="6 7">V1-29</strain>
    </source>
</reference>
<evidence type="ECO:0000259" key="5">
    <source>
        <dbReference type="Pfam" id="PF25137"/>
    </source>
</evidence>